<dbReference type="SUPFAM" id="SSF161111">
    <property type="entry name" value="Cation efflux protein transmembrane domain-like"/>
    <property type="match status" value="1"/>
</dbReference>
<protein>
    <submittedName>
        <fullName evidence="11">Cation diffusion facilitator family transporter</fullName>
    </submittedName>
</protein>
<organism evidence="11 12">
    <name type="scientific">Candidatus Acidianus copahuensis</name>
    <dbReference type="NCBI Taxonomy" id="1160895"/>
    <lineage>
        <taxon>Archaea</taxon>
        <taxon>Thermoproteota</taxon>
        <taxon>Thermoprotei</taxon>
        <taxon>Sulfolobales</taxon>
        <taxon>Sulfolobaceae</taxon>
        <taxon>Acidianus</taxon>
    </lineage>
</organism>
<dbReference type="SUPFAM" id="SSF160240">
    <property type="entry name" value="Cation efflux protein cytoplasmic domain-like"/>
    <property type="match status" value="1"/>
</dbReference>
<evidence type="ECO:0000256" key="8">
    <source>
        <dbReference type="SAM" id="Phobius"/>
    </source>
</evidence>
<feature type="transmembrane region" description="Helical" evidence="8">
    <location>
        <begin position="163"/>
        <end position="182"/>
    </location>
</feature>
<dbReference type="Pfam" id="PF01545">
    <property type="entry name" value="Cation_efflux"/>
    <property type="match status" value="1"/>
</dbReference>
<gene>
    <name evidence="11" type="ORF">CM19_12305</name>
</gene>
<keyword evidence="5 8" id="KW-1133">Transmembrane helix</keyword>
<evidence type="ECO:0000256" key="5">
    <source>
        <dbReference type="ARBA" id="ARBA00022989"/>
    </source>
</evidence>
<evidence type="ECO:0000256" key="2">
    <source>
        <dbReference type="ARBA" id="ARBA00008873"/>
    </source>
</evidence>
<dbReference type="GO" id="GO:0005886">
    <property type="term" value="C:plasma membrane"/>
    <property type="evidence" value="ECO:0007669"/>
    <property type="project" value="TreeGrafter"/>
</dbReference>
<evidence type="ECO:0000256" key="1">
    <source>
        <dbReference type="ARBA" id="ARBA00004141"/>
    </source>
</evidence>
<dbReference type="InterPro" id="IPR002524">
    <property type="entry name" value="Cation_efflux"/>
</dbReference>
<evidence type="ECO:0000259" key="10">
    <source>
        <dbReference type="Pfam" id="PF16916"/>
    </source>
</evidence>
<reference evidence="11 12" key="1">
    <citation type="submission" date="2014-03" db="EMBL/GenBank/DDBJ databases">
        <title>Draft genome sequence of the novel thermoacidophilic archaea Acidianus copahuensis ALE1 strain, isolated from Copahue volcanic area in Neuquen Argentina.</title>
        <authorList>
            <person name="Urbieta M.S."/>
            <person name="Rascovan N."/>
            <person name="Castro C."/>
            <person name="Revale S."/>
            <person name="Giaveno M.A."/>
            <person name="Vazquez M.P."/>
            <person name="Donati E.R."/>
        </authorList>
    </citation>
    <scope>NUCLEOTIDE SEQUENCE [LARGE SCALE GENOMIC DNA]</scope>
    <source>
        <strain evidence="11 12">ALE1</strain>
    </source>
</reference>
<dbReference type="GO" id="GO:0005385">
    <property type="term" value="F:zinc ion transmembrane transporter activity"/>
    <property type="evidence" value="ECO:0007669"/>
    <property type="project" value="TreeGrafter"/>
</dbReference>
<dbReference type="Proteomes" id="UP000024332">
    <property type="component" value="Unassembled WGS sequence"/>
</dbReference>
<dbReference type="InterPro" id="IPR050681">
    <property type="entry name" value="CDF/SLC30A"/>
</dbReference>
<dbReference type="Gene3D" id="1.20.1510.10">
    <property type="entry name" value="Cation efflux protein transmembrane domain"/>
    <property type="match status" value="1"/>
</dbReference>
<dbReference type="PANTHER" id="PTHR11562:SF17">
    <property type="entry name" value="RE54080P-RELATED"/>
    <property type="match status" value="1"/>
</dbReference>
<feature type="transmembrane region" description="Helical" evidence="8">
    <location>
        <begin position="101"/>
        <end position="118"/>
    </location>
</feature>
<name>A0A031LJP9_9CREN</name>
<evidence type="ECO:0000313" key="12">
    <source>
        <dbReference type="Proteomes" id="UP000024332"/>
    </source>
</evidence>
<keyword evidence="4 8" id="KW-0812">Transmembrane</keyword>
<comment type="similarity">
    <text evidence="2">Belongs to the cation diffusion facilitator (CDF) transporter (TC 2.A.4) family. SLC30A subfamily.</text>
</comment>
<comment type="subcellular location">
    <subcellularLocation>
        <location evidence="1">Membrane</location>
        <topology evidence="1">Multi-pass membrane protein</topology>
    </subcellularLocation>
</comment>
<dbReference type="InterPro" id="IPR027469">
    <property type="entry name" value="Cation_efflux_TMD_sf"/>
</dbReference>
<dbReference type="InterPro" id="IPR036837">
    <property type="entry name" value="Cation_efflux_CTD_sf"/>
</dbReference>
<dbReference type="NCBIfam" id="TIGR01297">
    <property type="entry name" value="CDF"/>
    <property type="match status" value="1"/>
</dbReference>
<dbReference type="OrthoDB" id="269083at2157"/>
<proteinExistence type="inferred from homology"/>
<feature type="domain" description="Cation efflux protein transmembrane" evidence="9">
    <location>
        <begin position="8"/>
        <end position="179"/>
    </location>
</feature>
<feature type="domain" description="Cation efflux protein cytoplasmic" evidence="10">
    <location>
        <begin position="206"/>
        <end position="263"/>
    </location>
</feature>
<evidence type="ECO:0000256" key="4">
    <source>
        <dbReference type="ARBA" id="ARBA00022692"/>
    </source>
</evidence>
<accession>A0A031LJP9</accession>
<evidence type="ECO:0000313" key="11">
    <source>
        <dbReference type="EMBL" id="EZQ01720.1"/>
    </source>
</evidence>
<dbReference type="InterPro" id="IPR058533">
    <property type="entry name" value="Cation_efflux_TM"/>
</dbReference>
<keyword evidence="3" id="KW-0813">Transport</keyword>
<dbReference type="AlphaFoldDB" id="A0A031LJP9"/>
<evidence type="ECO:0000256" key="3">
    <source>
        <dbReference type="ARBA" id="ARBA00022448"/>
    </source>
</evidence>
<evidence type="ECO:0000256" key="7">
    <source>
        <dbReference type="ARBA" id="ARBA00023136"/>
    </source>
</evidence>
<keyword evidence="12" id="KW-1185">Reference proteome</keyword>
<feature type="transmembrane region" description="Helical" evidence="8">
    <location>
        <begin position="72"/>
        <end position="95"/>
    </location>
</feature>
<dbReference type="EMBL" id="JFZT01000062">
    <property type="protein sequence ID" value="EZQ01720.1"/>
    <property type="molecule type" value="Genomic_DNA"/>
</dbReference>
<feature type="transmembrane region" description="Helical" evidence="8">
    <location>
        <begin position="138"/>
        <end position="157"/>
    </location>
</feature>
<feature type="transmembrane region" description="Helical" evidence="8">
    <location>
        <begin position="34"/>
        <end position="51"/>
    </location>
</feature>
<sequence length="271" mass="30208">MRQVLWFWITFLVSLCFALTSSSAIIVTEAIHSFMDAAVVTFSSLALGIVNRRSPDYTYGLHRLEVISAISNVLVVILGSLIGGVVDFLFFSFHIVDKPEIVIAASALTALFAFMASLKEENGSVKKSIRIHAISDTVSYLIGLAGGIAVLLTRLYILDPVTSVIILIIMISMNVKNLRAYLDVVMEKSPINTDIILDDISSIIPGTHHVHVWTICEHMRIATLHVEEKPDTTLRQLDNERLAIEKILMEKYGINHVTIQFESKKETKRVD</sequence>
<dbReference type="STRING" id="1160895.CM19_12305"/>
<keyword evidence="6" id="KW-0406">Ion transport</keyword>
<dbReference type="PANTHER" id="PTHR11562">
    <property type="entry name" value="CATION EFFLUX PROTEIN/ ZINC TRANSPORTER"/>
    <property type="match status" value="1"/>
</dbReference>
<comment type="caution">
    <text evidence="11">The sequence shown here is derived from an EMBL/GenBank/DDBJ whole genome shotgun (WGS) entry which is preliminary data.</text>
</comment>
<evidence type="ECO:0000256" key="6">
    <source>
        <dbReference type="ARBA" id="ARBA00023065"/>
    </source>
</evidence>
<dbReference type="RefSeq" id="WP_052349553.1">
    <property type="nucleotide sequence ID" value="NZ_JFZT01000062.1"/>
</dbReference>
<dbReference type="InterPro" id="IPR027470">
    <property type="entry name" value="Cation_efflux_CTD"/>
</dbReference>
<evidence type="ECO:0000259" key="9">
    <source>
        <dbReference type="Pfam" id="PF01545"/>
    </source>
</evidence>
<dbReference type="Pfam" id="PF16916">
    <property type="entry name" value="ZT_dimer"/>
    <property type="match status" value="1"/>
</dbReference>
<keyword evidence="7 8" id="KW-0472">Membrane</keyword>